<accession>A0A392MVI1</accession>
<sequence>MAPSWFEQYGTFKNGKILPIYDAQKITAAKIMDQPFIIPNQSDSLHFRNSTEQVNSLTDAQLGSTRDGPLPASVGSEHACSQLSTPTGEPDLLILRPKKRKSATSELLSWHKEVTQGSERLRDLSASELLWAQTANRLTEKVEAGAGVVEDLSAMVKSKRRLVFTSQLMQQLLSPPPAAVLVEDVKLHHESVVYSVSRLTLGEVCSSISCLPKKQTSSDNVDHYILKAADFVDRT</sequence>
<keyword evidence="3" id="KW-1185">Reference proteome</keyword>
<name>A0A392MVI1_9FABA</name>
<evidence type="ECO:0000313" key="2">
    <source>
        <dbReference type="EMBL" id="MCH90304.1"/>
    </source>
</evidence>
<dbReference type="AlphaFoldDB" id="A0A392MVI1"/>
<feature type="region of interest" description="Disordered" evidence="1">
    <location>
        <begin position="61"/>
        <end position="87"/>
    </location>
</feature>
<evidence type="ECO:0000256" key="1">
    <source>
        <dbReference type="SAM" id="MobiDB-lite"/>
    </source>
</evidence>
<proteinExistence type="predicted"/>
<feature type="non-terminal residue" evidence="2">
    <location>
        <position position="235"/>
    </location>
</feature>
<dbReference type="PANTHER" id="PTHR31267">
    <property type="entry name" value="DENTIN SIALOPHOSPHOPROTEIN-LIKE PROTEIN"/>
    <property type="match status" value="1"/>
</dbReference>
<reference evidence="2 3" key="1">
    <citation type="journal article" date="2018" name="Front. Plant Sci.">
        <title>Red Clover (Trifolium pratense) and Zigzag Clover (T. medium) - A Picture of Genomic Similarities and Differences.</title>
        <authorList>
            <person name="Dluhosova J."/>
            <person name="Istvanek J."/>
            <person name="Nedelnik J."/>
            <person name="Repkova J."/>
        </authorList>
    </citation>
    <scope>NUCLEOTIDE SEQUENCE [LARGE SCALE GENOMIC DNA]</scope>
    <source>
        <strain evidence="3">cv. 10/8</strain>
        <tissue evidence="2">Leaf</tissue>
    </source>
</reference>
<dbReference type="PANTHER" id="PTHR31267:SF7">
    <property type="entry name" value="DENTIN SIALOPHOSPHOPROTEIN-LIKE PROTEIN"/>
    <property type="match status" value="1"/>
</dbReference>
<dbReference type="EMBL" id="LXQA010018032">
    <property type="protein sequence ID" value="MCH90304.1"/>
    <property type="molecule type" value="Genomic_DNA"/>
</dbReference>
<gene>
    <name evidence="2" type="ORF">A2U01_0011218</name>
</gene>
<dbReference type="Proteomes" id="UP000265520">
    <property type="component" value="Unassembled WGS sequence"/>
</dbReference>
<evidence type="ECO:0000313" key="3">
    <source>
        <dbReference type="Proteomes" id="UP000265520"/>
    </source>
</evidence>
<comment type="caution">
    <text evidence="2">The sequence shown here is derived from an EMBL/GenBank/DDBJ whole genome shotgun (WGS) entry which is preliminary data.</text>
</comment>
<protein>
    <submittedName>
        <fullName evidence="2">Dentin sialophosphoprotein-like</fullName>
    </submittedName>
</protein>
<organism evidence="2 3">
    <name type="scientific">Trifolium medium</name>
    <dbReference type="NCBI Taxonomy" id="97028"/>
    <lineage>
        <taxon>Eukaryota</taxon>
        <taxon>Viridiplantae</taxon>
        <taxon>Streptophyta</taxon>
        <taxon>Embryophyta</taxon>
        <taxon>Tracheophyta</taxon>
        <taxon>Spermatophyta</taxon>
        <taxon>Magnoliopsida</taxon>
        <taxon>eudicotyledons</taxon>
        <taxon>Gunneridae</taxon>
        <taxon>Pentapetalae</taxon>
        <taxon>rosids</taxon>
        <taxon>fabids</taxon>
        <taxon>Fabales</taxon>
        <taxon>Fabaceae</taxon>
        <taxon>Papilionoideae</taxon>
        <taxon>50 kb inversion clade</taxon>
        <taxon>NPAAA clade</taxon>
        <taxon>Hologalegina</taxon>
        <taxon>IRL clade</taxon>
        <taxon>Trifolieae</taxon>
        <taxon>Trifolium</taxon>
    </lineage>
</organism>